<dbReference type="KEGG" id="cel:CELE_R09E12.8"/>
<dbReference type="InterPro" id="IPR019420">
    <property type="entry name" value="7TM_GPCR_serpentine_rcpt_Srbc"/>
</dbReference>
<dbReference type="GO" id="GO:1990075">
    <property type="term" value="C:periciliary membrane compartment"/>
    <property type="evidence" value="ECO:0000318"/>
    <property type="project" value="GO_Central"/>
</dbReference>
<evidence type="ECO:0000313" key="3">
    <source>
        <dbReference type="Proteomes" id="UP000001940"/>
    </source>
</evidence>
<dbReference type="Pfam" id="PF10316">
    <property type="entry name" value="7TM_GPCR_Srbc"/>
    <property type="match status" value="1"/>
</dbReference>
<evidence type="ECO:0000313" key="4">
    <source>
        <dbReference type="WormBase" id="R09E12.8"/>
    </source>
</evidence>
<dbReference type="AGR" id="WB:WBGene00044091"/>
<evidence type="ECO:0000256" key="1">
    <source>
        <dbReference type="SAM" id="Phobius"/>
    </source>
</evidence>
<keyword evidence="2" id="KW-0675">Receptor</keyword>
<feature type="transmembrane region" description="Helical" evidence="1">
    <location>
        <begin position="213"/>
        <end position="233"/>
    </location>
</feature>
<keyword evidence="1" id="KW-1133">Transmembrane helix</keyword>
<keyword evidence="3" id="KW-1185">Reference proteome</keyword>
<dbReference type="PANTHER" id="PTHR46418:SF1">
    <property type="entry name" value="G-PROTEIN COUPLED RECEPTORS FAMILY 1 PROFILE DOMAIN-CONTAINING PROTEIN-RELATED"/>
    <property type="match status" value="1"/>
</dbReference>
<gene>
    <name evidence="2 4" type="primary">srbc-60</name>
    <name evidence="2" type="ORF">CELE_R09E12.8</name>
    <name evidence="4" type="ORF">R09E12.8</name>
</gene>
<dbReference type="Proteomes" id="UP000001940">
    <property type="component" value="Chromosome V"/>
</dbReference>
<proteinExistence type="predicted"/>
<dbReference type="OrthoDB" id="5860399at2759"/>
<dbReference type="GO" id="GO:0097730">
    <property type="term" value="C:non-motile cilium"/>
    <property type="evidence" value="ECO:0000318"/>
    <property type="project" value="GO_Central"/>
</dbReference>
<feature type="transmembrane region" description="Helical" evidence="1">
    <location>
        <begin position="6"/>
        <end position="34"/>
    </location>
</feature>
<dbReference type="GO" id="GO:0007186">
    <property type="term" value="P:G protein-coupled receptor signaling pathway"/>
    <property type="evidence" value="ECO:0000318"/>
    <property type="project" value="GO_Central"/>
</dbReference>
<name>Q5F4U8_CAEEL</name>
<dbReference type="GO" id="GO:0004930">
    <property type="term" value="F:G protein-coupled receptor activity"/>
    <property type="evidence" value="ECO:0000318"/>
    <property type="project" value="GO_Central"/>
</dbReference>
<feature type="transmembrane region" description="Helical" evidence="1">
    <location>
        <begin position="46"/>
        <end position="69"/>
    </location>
</feature>
<keyword evidence="1" id="KW-0472">Membrane</keyword>
<feature type="transmembrane region" description="Helical" evidence="1">
    <location>
        <begin position="124"/>
        <end position="145"/>
    </location>
</feature>
<dbReference type="EMBL" id="BX284605">
    <property type="protein sequence ID" value="CCD63254.2"/>
    <property type="molecule type" value="Genomic_DNA"/>
</dbReference>
<feature type="transmembrane region" description="Helical" evidence="1">
    <location>
        <begin position="81"/>
        <end position="103"/>
    </location>
</feature>
<dbReference type="HOGENOM" id="CLU_059075_0_1_1"/>
<dbReference type="SMR" id="Q5F4U8"/>
<accession>Q5F4U8</accession>
<dbReference type="AlphaFoldDB" id="Q5F4U8"/>
<dbReference type="InParanoid" id="Q5F4U8"/>
<dbReference type="UCSC" id="R09E12.8">
    <property type="organism name" value="c. elegans"/>
</dbReference>
<dbReference type="eggNOG" id="ENOG502TJID">
    <property type="taxonomic scope" value="Eukaryota"/>
</dbReference>
<organism evidence="2 3">
    <name type="scientific">Caenorhabditis elegans</name>
    <dbReference type="NCBI Taxonomy" id="6239"/>
    <lineage>
        <taxon>Eukaryota</taxon>
        <taxon>Metazoa</taxon>
        <taxon>Ecdysozoa</taxon>
        <taxon>Nematoda</taxon>
        <taxon>Chromadorea</taxon>
        <taxon>Rhabditida</taxon>
        <taxon>Rhabditina</taxon>
        <taxon>Rhabditomorpha</taxon>
        <taxon>Rhabditoidea</taxon>
        <taxon>Rhabditidae</taxon>
        <taxon>Peloderinae</taxon>
        <taxon>Caenorhabditis</taxon>
    </lineage>
</organism>
<dbReference type="WormBase" id="R09E12.8">
    <property type="protein sequence ID" value="CE49467"/>
    <property type="gene ID" value="WBGene00044091"/>
    <property type="gene designation" value="srbc-60"/>
</dbReference>
<dbReference type="Gene3D" id="1.20.1070.10">
    <property type="entry name" value="Rhodopsin 7-helix transmembrane proteins"/>
    <property type="match status" value="1"/>
</dbReference>
<dbReference type="OMA" id="FAIDICY"/>
<dbReference type="PaxDb" id="6239-R09E12.8"/>
<protein>
    <submittedName>
        <fullName evidence="2">Serpentine Receptor, class BC (Class B-like)</fullName>
    </submittedName>
</protein>
<evidence type="ECO:0000313" key="2">
    <source>
        <dbReference type="EMBL" id="CCD63254.2"/>
    </source>
</evidence>
<feature type="transmembrane region" description="Helical" evidence="1">
    <location>
        <begin position="180"/>
        <end position="201"/>
    </location>
</feature>
<dbReference type="GeneID" id="3564820"/>
<dbReference type="PANTHER" id="PTHR46418">
    <property type="entry name" value="SRBC-64-RELATED-RELATED"/>
    <property type="match status" value="1"/>
</dbReference>
<keyword evidence="1" id="KW-0812">Transmembrane</keyword>
<dbReference type="CTD" id="3564820"/>
<reference evidence="2 3" key="1">
    <citation type="journal article" date="1998" name="Science">
        <title>Genome sequence of the nematode C. elegans: a platform for investigating biology.</title>
        <authorList>
            <consortium name="The C. elegans sequencing consortium"/>
            <person name="Sulson J.E."/>
            <person name="Waterston R."/>
        </authorList>
    </citation>
    <scope>NUCLEOTIDE SEQUENCE [LARGE SCALE GENOMIC DNA]</scope>
    <source>
        <strain evidence="2 3">Bristol N2</strain>
    </source>
</reference>
<sequence>MMHVSAVIVALIALILSLSTFLLNFYIFLAIFIFKKIPKKPEMFLIYARFAIDICYALGNSSNLGYFTLRLLFPEAHVKNLSFFIAWPTFNLGSFRVFLVFFMTSDRVFASFFPIYYHKYRSHCPTATILLLMCAYTVFEQYILFVMCDFTIDVPSSCMHLGCTVSKCYFEYWLWFEQHGYFSIGLLSLLVCFRFFVWNFLKKRNNSISRATKIALLDTFILFTFDLLPSFLFSHFPAINFETVGPLSAVCKNAGFVIESVIICKILLGTRSMVAPSSSNKYTPNREPPI</sequence>
<dbReference type="RefSeq" id="NP_001024074.2">
    <property type="nucleotide sequence ID" value="NM_001028903.2"/>
</dbReference>